<feature type="transmembrane region" description="Helical" evidence="9">
    <location>
        <begin position="1548"/>
        <end position="1565"/>
    </location>
</feature>
<evidence type="ECO:0000256" key="5">
    <source>
        <dbReference type="ARBA" id="ARBA00023065"/>
    </source>
</evidence>
<feature type="compositionally biased region" description="Polar residues" evidence="8">
    <location>
        <begin position="1"/>
        <end position="41"/>
    </location>
</feature>
<dbReference type="InterPro" id="IPR013099">
    <property type="entry name" value="K_chnl_dom"/>
</dbReference>
<evidence type="ECO:0000256" key="1">
    <source>
        <dbReference type="ARBA" id="ARBA00004141"/>
    </source>
</evidence>
<keyword evidence="7" id="KW-0407">Ion channel</keyword>
<feature type="compositionally biased region" description="Low complexity" evidence="8">
    <location>
        <begin position="131"/>
        <end position="152"/>
    </location>
</feature>
<dbReference type="GO" id="GO:0016020">
    <property type="term" value="C:membrane"/>
    <property type="evidence" value="ECO:0007669"/>
    <property type="project" value="UniProtKB-SubCell"/>
</dbReference>
<name>A0A914I3A7_GLORO</name>
<feature type="compositionally biased region" description="Low complexity" evidence="8">
    <location>
        <begin position="563"/>
        <end position="596"/>
    </location>
</feature>
<dbReference type="Gene3D" id="1.10.287.70">
    <property type="match status" value="2"/>
</dbReference>
<feature type="region of interest" description="Disordered" evidence="8">
    <location>
        <begin position="131"/>
        <end position="185"/>
    </location>
</feature>
<evidence type="ECO:0000256" key="4">
    <source>
        <dbReference type="ARBA" id="ARBA00022989"/>
    </source>
</evidence>
<proteinExistence type="predicted"/>
<keyword evidence="2" id="KW-0813">Transport</keyword>
<feature type="region of interest" description="Disordered" evidence="8">
    <location>
        <begin position="1"/>
        <end position="58"/>
    </location>
</feature>
<feature type="region of interest" description="Disordered" evidence="8">
    <location>
        <begin position="929"/>
        <end position="951"/>
    </location>
</feature>
<dbReference type="WBParaSite" id="Gr19_v10_g6919.t1">
    <property type="protein sequence ID" value="Gr19_v10_g6919.t1"/>
    <property type="gene ID" value="Gr19_v10_g6919"/>
</dbReference>
<feature type="transmembrane region" description="Helical" evidence="9">
    <location>
        <begin position="1353"/>
        <end position="1379"/>
    </location>
</feature>
<feature type="compositionally biased region" description="Polar residues" evidence="8">
    <location>
        <begin position="1019"/>
        <end position="1029"/>
    </location>
</feature>
<evidence type="ECO:0000313" key="12">
    <source>
        <dbReference type="WBParaSite" id="Gr19_v10_g6919.t1"/>
    </source>
</evidence>
<dbReference type="PANTHER" id="PTHR10153">
    <property type="entry name" value="SMALL CONDUCTANCE CALCIUM-ACTIVATED POTASSIUM CHANNEL"/>
    <property type="match status" value="1"/>
</dbReference>
<keyword evidence="5" id="KW-0406">Ion transport</keyword>
<evidence type="ECO:0000256" key="3">
    <source>
        <dbReference type="ARBA" id="ARBA00022692"/>
    </source>
</evidence>
<evidence type="ECO:0000256" key="9">
    <source>
        <dbReference type="SAM" id="Phobius"/>
    </source>
</evidence>
<reference evidence="12" key="1">
    <citation type="submission" date="2022-11" db="UniProtKB">
        <authorList>
            <consortium name="WormBaseParasite"/>
        </authorList>
    </citation>
    <scope>IDENTIFICATION</scope>
</reference>
<organism evidence="11 12">
    <name type="scientific">Globodera rostochiensis</name>
    <name type="common">Golden nematode worm</name>
    <name type="synonym">Heterodera rostochiensis</name>
    <dbReference type="NCBI Taxonomy" id="31243"/>
    <lineage>
        <taxon>Eukaryota</taxon>
        <taxon>Metazoa</taxon>
        <taxon>Ecdysozoa</taxon>
        <taxon>Nematoda</taxon>
        <taxon>Chromadorea</taxon>
        <taxon>Rhabditida</taxon>
        <taxon>Tylenchina</taxon>
        <taxon>Tylenchomorpha</taxon>
        <taxon>Tylenchoidea</taxon>
        <taxon>Heteroderidae</taxon>
        <taxon>Heteroderinae</taxon>
        <taxon>Globodera</taxon>
    </lineage>
</organism>
<keyword evidence="6 9" id="KW-0472">Membrane</keyword>
<keyword evidence="3 9" id="KW-0812">Transmembrane</keyword>
<dbReference type="Pfam" id="PF07885">
    <property type="entry name" value="Ion_trans_2"/>
    <property type="match status" value="1"/>
</dbReference>
<dbReference type="SMART" id="SM01053">
    <property type="entry name" value="CaMBD"/>
    <property type="match status" value="1"/>
</dbReference>
<dbReference type="FunFam" id="1.10.287.70:FF:000183">
    <property type="entry name" value="KCNN (Potassium K ChaNNel, calcium activated)-Like"/>
    <property type="match status" value="1"/>
</dbReference>
<evidence type="ECO:0000256" key="2">
    <source>
        <dbReference type="ARBA" id="ARBA00022448"/>
    </source>
</evidence>
<evidence type="ECO:0000256" key="8">
    <source>
        <dbReference type="SAM" id="MobiDB-lite"/>
    </source>
</evidence>
<dbReference type="InterPro" id="IPR004178">
    <property type="entry name" value="CaM-bd_dom"/>
</dbReference>
<feature type="transmembrane region" description="Helical" evidence="9">
    <location>
        <begin position="1329"/>
        <end position="1347"/>
    </location>
</feature>
<dbReference type="GO" id="GO:0016286">
    <property type="term" value="F:small conductance calcium-activated potassium channel activity"/>
    <property type="evidence" value="ECO:0007669"/>
    <property type="project" value="InterPro"/>
</dbReference>
<dbReference type="Pfam" id="PF02888">
    <property type="entry name" value="CaMBD"/>
    <property type="match status" value="1"/>
</dbReference>
<feature type="compositionally biased region" description="Low complexity" evidence="8">
    <location>
        <begin position="678"/>
        <end position="696"/>
    </location>
</feature>
<feature type="region of interest" description="Disordered" evidence="8">
    <location>
        <begin position="264"/>
        <end position="289"/>
    </location>
</feature>
<feature type="compositionally biased region" description="Polar residues" evidence="8">
    <location>
        <begin position="602"/>
        <end position="618"/>
    </location>
</feature>
<feature type="region of interest" description="Disordered" evidence="8">
    <location>
        <begin position="555"/>
        <end position="621"/>
    </location>
</feature>
<feature type="domain" description="Calmodulin-binding" evidence="10">
    <location>
        <begin position="1616"/>
        <end position="1692"/>
    </location>
</feature>
<feature type="transmembrane region" description="Helical" evidence="9">
    <location>
        <begin position="1577"/>
        <end position="1598"/>
    </location>
</feature>
<evidence type="ECO:0000256" key="7">
    <source>
        <dbReference type="ARBA" id="ARBA00023303"/>
    </source>
</evidence>
<dbReference type="InterPro" id="IPR015449">
    <property type="entry name" value="K_chnl_Ca-activ_SK"/>
</dbReference>
<dbReference type="Pfam" id="PF03530">
    <property type="entry name" value="SK_channel"/>
    <property type="match status" value="1"/>
</dbReference>
<comment type="subcellular location">
    <subcellularLocation>
        <location evidence="1">Membrane</location>
        <topology evidence="1">Multi-pass membrane protein</topology>
    </subcellularLocation>
</comment>
<feature type="region of interest" description="Disordered" evidence="8">
    <location>
        <begin position="777"/>
        <end position="796"/>
    </location>
</feature>
<accession>A0A914I3A7</accession>
<evidence type="ECO:0000313" key="11">
    <source>
        <dbReference type="Proteomes" id="UP000887572"/>
    </source>
</evidence>
<dbReference type="SUPFAM" id="SSF81324">
    <property type="entry name" value="Voltage-gated potassium channels"/>
    <property type="match status" value="1"/>
</dbReference>
<feature type="transmembrane region" description="Helical" evidence="9">
    <location>
        <begin position="1492"/>
        <end position="1521"/>
    </location>
</feature>
<dbReference type="InterPro" id="IPR036122">
    <property type="entry name" value="CaM-bd_dom_sf"/>
</dbReference>
<dbReference type="GO" id="GO:0005516">
    <property type="term" value="F:calmodulin binding"/>
    <property type="evidence" value="ECO:0007669"/>
    <property type="project" value="InterPro"/>
</dbReference>
<sequence length="1765" mass="190474">MMLPNNGRTDTQQSFKMKQSKPQQETKSKQFLQLPTDTALPNQHKRNSFHGYASSSSDFYSPSQSTLIVSMMNGSNSYGSSLLQNGHNWSAVGSQEPLASLTLSGTSLSCSMMRSKCSLNLRLEDRGNMETSSINNTNNHHTSSNMTSSNNHQIQHQTDAMARTAKALHQQQARQHGSTDSAPAAAVNGERKKRMELWALAPSSAFHQSIDMRTSADVSALSNSCGHIVAAEAAPTENRSSSTNNAAMTVAAIDVAASSGYHSERRSAICPGDTSRDHGRHHGSSRGGGGISSQLLLFCTASGCSGHATCIGHQSPALRSTQSSIDDSTGESGLTGQLRDTYLTEISREWMRMNGAIAPFRNILQPASSVASTPLPNHRPMIQSPAAPATTTATAILRGKATAEEEFSGGGHTVEAIQGSCHNLATVTAATTTEQRIVDQFVRPRPKDCGIANDVAAGNGSGDAIIINEPQTMSQKRYGRRTPSDDTICKLYTMLVNSHHRQQLIVRIMYSIGVTPSLPAVVLLPEGSLNGGMSPSTVGVESSGHRLVRDMSMDVQSPGMECSSGGSFFGGQLQRPQSRSPSASSLNAYSSRHSSPNPSPPLTGQQQQKVMSPRSPSNIGGAASVARMMSALLKQQNSIAEEEDSLLLVEDDDAADVEIGQAATNASSLEARLNCPNGTPSHIGTPPIGGSISPPSVRMHPVTDHEPRREFHSHDGGVQLADPAAARSVLPCTSSQMGTVTESAVKQHKYHHNHHRHHHHPGTNEEKFHRQQSQPTWTRGIGANSKHRKGSLSPNNSLRYTTLMAAARRNHFQQQRTTSEATPAQRDLLMADVLGHGIRDKFCCASISAPSPQLSQECNEGGGDSIVSSSKVLARFEVGAGDSSASSLNNHGTSSANATPCSQCSSTNSLLHFQHCCVGSIKHKQHQQAAQRSCPATGDSGGKAESGSGSLPKLVTLVPSAFPPSSVMLSSNSNELLANTNSSGGGGTYQQSSIAGVGTKKRRKSRANTSTQQQQHQQTPVGKQCQDQTQPVNQLLCPPNQQRYMSGNSDAIATGSSSENGAAAVLRRDPARWNLAATKQRSSSETTFINMVSSTHLADDAPSVLAQHQCSCCNMCKSTSADGSHRCVHVPYVHVEPVPSGFTAVRAVSLGMASAGTPPSSGDRTVSGGKPHCPLARACNGTLRRPDSLSALGRSGYKHCAAIAMLNNNSVFMQNNAQREQAILQRILGPTGLGWLKQQRRLESDPLLKKSLSLVLTDDVEAQRTGAVSAAPGGTAGAGNAPSEKGGAHGSLLNNDGVSACSAKQSLVKDKERGGRFIKRQQLFSKRRVTSDYALFFAIFGIVLMIIENEFVYAEYTSVCVLLKLVILLSTICLVGLVVKFHVHEIQIFMNANSAEDWQIALTCRKSMQIVVEIIACAICPLPIKLDVFVSTVNSDGHTVPMRMPLDVLFSILMFFRLYWLCRVMLLHSRLFTDAASRSIAGLNRVKTDAKFILKTLMTICPGTMLLLFTASLWMIGGYILRLCERHHEQHDDASLLHNNMQANKHQSYLNSLWLIAVTFLSIGYGDIVPNTQCGRIMAVVTGILGTCTSSMVVAVIARKLELTRAEKHVHNFMIETQHTKQLKHIAANVLRETWLIYKHRCLVDKIEPRKIRHHQRKFLVAICALRKLKTSQRKLDENRISLGDVAKTTSHSHDLMREVHSTQEGLALRITAVEHQLSDIQREVGSIADMLRALRPSPGPVDQQQMMELCPVRQRRKPSMIGDA</sequence>
<feature type="transmembrane region" description="Helical" evidence="9">
    <location>
        <begin position="1448"/>
        <end position="1472"/>
    </location>
</feature>
<feature type="compositionally biased region" description="Polar residues" evidence="8">
    <location>
        <begin position="169"/>
        <end position="181"/>
    </location>
</feature>
<dbReference type="Proteomes" id="UP000887572">
    <property type="component" value="Unplaced"/>
</dbReference>
<keyword evidence="4 9" id="KW-1133">Transmembrane helix</keyword>
<evidence type="ECO:0000259" key="10">
    <source>
        <dbReference type="SMART" id="SM01053"/>
    </source>
</evidence>
<feature type="region of interest" description="Disordered" evidence="8">
    <location>
        <begin position="678"/>
        <end position="702"/>
    </location>
</feature>
<feature type="region of interest" description="Disordered" evidence="8">
    <location>
        <begin position="978"/>
        <end position="1029"/>
    </location>
</feature>
<keyword evidence="11" id="KW-1185">Reference proteome</keyword>
<protein>
    <submittedName>
        <fullName evidence="12">Calmodulin-binding domain-containing protein</fullName>
    </submittedName>
</protein>
<dbReference type="SUPFAM" id="SSF81327">
    <property type="entry name" value="Small-conductance potassium channel"/>
    <property type="match status" value="1"/>
</dbReference>
<evidence type="ECO:0000256" key="6">
    <source>
        <dbReference type="ARBA" id="ARBA00023136"/>
    </source>
</evidence>